<evidence type="ECO:0000256" key="6">
    <source>
        <dbReference type="ARBA" id="ARBA00022989"/>
    </source>
</evidence>
<evidence type="ECO:0000256" key="9">
    <source>
        <dbReference type="NCBIfam" id="TIGR01400"/>
    </source>
</evidence>
<keyword evidence="7 10" id="KW-0472">Membrane</keyword>
<evidence type="ECO:0000256" key="5">
    <source>
        <dbReference type="ARBA" id="ARBA00022692"/>
    </source>
</evidence>
<dbReference type="EMBL" id="VFIY01000004">
    <property type="protein sequence ID" value="TPD62855.1"/>
    <property type="molecule type" value="Genomic_DNA"/>
</dbReference>
<sequence length="252" mass="27482">MFSQYLPQEVFGFLLVFTRLGAMFVVLPALGETAVAPRIRLSMALAISLLVYISVKSAIPVMPEQPMHLFVLLLQEVVVGLMIGTTIRLLMSALHVAGTIIAMNSGLATAQAFDPVQGAQSAQMGAFLTLMGTTLILVTDLHHMMIGAMHDSYTLFPVGTDLKMSDFARRVLDTVANSFTLGLQIGTPFIVYGLIFNIGLGILARLMPQLQVFFIAMPLNIMMGFIILIIVLAAAMAWFMQHMENSLSVFLL</sequence>
<protein>
    <recommendedName>
        <fullName evidence="3 9">Flagellar biosynthetic protein FliR</fullName>
    </recommendedName>
</protein>
<evidence type="ECO:0000256" key="2">
    <source>
        <dbReference type="ARBA" id="ARBA00009772"/>
    </source>
</evidence>
<evidence type="ECO:0000256" key="7">
    <source>
        <dbReference type="ARBA" id="ARBA00023136"/>
    </source>
</evidence>
<dbReference type="PANTHER" id="PTHR30065">
    <property type="entry name" value="FLAGELLAR BIOSYNTHETIC PROTEIN FLIR"/>
    <property type="match status" value="1"/>
</dbReference>
<evidence type="ECO:0000256" key="1">
    <source>
        <dbReference type="ARBA" id="ARBA00002578"/>
    </source>
</evidence>
<dbReference type="RefSeq" id="WP_139938105.1">
    <property type="nucleotide sequence ID" value="NZ_VFIY01000004.1"/>
</dbReference>
<keyword evidence="11" id="KW-0282">Flagellum</keyword>
<gene>
    <name evidence="11" type="primary">fliR</name>
    <name evidence="11" type="ORF">FIV46_01885</name>
</gene>
<dbReference type="GO" id="GO:0006605">
    <property type="term" value="P:protein targeting"/>
    <property type="evidence" value="ECO:0007669"/>
    <property type="project" value="UniProtKB-UniRule"/>
</dbReference>
<dbReference type="GO" id="GO:0005886">
    <property type="term" value="C:plasma membrane"/>
    <property type="evidence" value="ECO:0007669"/>
    <property type="project" value="UniProtKB-SubCell"/>
</dbReference>
<comment type="caution">
    <text evidence="11">The sequence shown here is derived from an EMBL/GenBank/DDBJ whole genome shotgun (WGS) entry which is preliminary data.</text>
</comment>
<dbReference type="PRINTS" id="PR00953">
    <property type="entry name" value="TYPE3IMRPROT"/>
</dbReference>
<dbReference type="GO" id="GO:0009425">
    <property type="term" value="C:bacterial-type flagellum basal body"/>
    <property type="evidence" value="ECO:0007669"/>
    <property type="project" value="UniProtKB-SubCell"/>
</dbReference>
<reference evidence="12" key="1">
    <citation type="submission" date="2019-06" db="EMBL/GenBank/DDBJ databases">
        <title>The complete genome of Emcibacter congregatus ZYLT.</title>
        <authorList>
            <person name="Zhao Z."/>
        </authorList>
    </citation>
    <scope>NUCLEOTIDE SEQUENCE [LARGE SCALE GENOMIC DNA]</scope>
    <source>
        <strain evidence="12">MCCC 1A06723</strain>
    </source>
</reference>
<keyword evidence="5 10" id="KW-0812">Transmembrane</keyword>
<feature type="transmembrane region" description="Helical" evidence="10">
    <location>
        <begin position="219"/>
        <end position="240"/>
    </location>
</feature>
<dbReference type="InterPro" id="IPR006303">
    <property type="entry name" value="FliR"/>
</dbReference>
<accession>A0A501PRH9</accession>
<dbReference type="Pfam" id="PF01311">
    <property type="entry name" value="Bac_export_1"/>
    <property type="match status" value="1"/>
</dbReference>
<keyword evidence="4 10" id="KW-1003">Cell membrane</keyword>
<feature type="transmembrane region" description="Helical" evidence="10">
    <location>
        <begin position="189"/>
        <end position="207"/>
    </location>
</feature>
<dbReference type="OrthoDB" id="9779817at2"/>
<keyword evidence="11" id="KW-0969">Cilium</keyword>
<dbReference type="NCBIfam" id="TIGR01400">
    <property type="entry name" value="fliR"/>
    <property type="match status" value="1"/>
</dbReference>
<evidence type="ECO:0000313" key="11">
    <source>
        <dbReference type="EMBL" id="TPD62855.1"/>
    </source>
</evidence>
<keyword evidence="8 10" id="KW-0975">Bacterial flagellum</keyword>
<evidence type="ECO:0000256" key="8">
    <source>
        <dbReference type="ARBA" id="ARBA00023143"/>
    </source>
</evidence>
<feature type="transmembrane region" description="Helical" evidence="10">
    <location>
        <begin position="37"/>
        <end position="55"/>
    </location>
</feature>
<organism evidence="11 12">
    <name type="scientific">Emcibacter nanhaiensis</name>
    <dbReference type="NCBI Taxonomy" id="1505037"/>
    <lineage>
        <taxon>Bacteria</taxon>
        <taxon>Pseudomonadati</taxon>
        <taxon>Pseudomonadota</taxon>
        <taxon>Alphaproteobacteria</taxon>
        <taxon>Emcibacterales</taxon>
        <taxon>Emcibacteraceae</taxon>
        <taxon>Emcibacter</taxon>
    </lineage>
</organism>
<name>A0A501PRH9_9PROT</name>
<dbReference type="GO" id="GO:0044780">
    <property type="term" value="P:bacterial-type flagellum assembly"/>
    <property type="evidence" value="ECO:0007669"/>
    <property type="project" value="UniProtKB-UniRule"/>
</dbReference>
<comment type="similarity">
    <text evidence="2 10">Belongs to the FliR/MopE/SpaR family.</text>
</comment>
<dbReference type="PANTHER" id="PTHR30065:SF8">
    <property type="entry name" value="FLAGELLAR BIOSYNTHETIC PROTEIN FLIR"/>
    <property type="match status" value="1"/>
</dbReference>
<evidence type="ECO:0000256" key="4">
    <source>
        <dbReference type="ARBA" id="ARBA00022475"/>
    </source>
</evidence>
<feature type="transmembrane region" description="Helical" evidence="10">
    <location>
        <begin position="125"/>
        <end position="146"/>
    </location>
</feature>
<evidence type="ECO:0000256" key="10">
    <source>
        <dbReference type="RuleBase" id="RU362071"/>
    </source>
</evidence>
<keyword evidence="6 10" id="KW-1133">Transmembrane helix</keyword>
<evidence type="ECO:0000313" key="12">
    <source>
        <dbReference type="Proteomes" id="UP000319148"/>
    </source>
</evidence>
<dbReference type="AlphaFoldDB" id="A0A501PRH9"/>
<keyword evidence="11" id="KW-0966">Cell projection</keyword>
<evidence type="ECO:0000256" key="3">
    <source>
        <dbReference type="ARBA" id="ARBA00021717"/>
    </source>
</evidence>
<feature type="transmembrane region" description="Helical" evidence="10">
    <location>
        <begin position="12"/>
        <end position="31"/>
    </location>
</feature>
<comment type="subcellular location">
    <subcellularLocation>
        <location evidence="10">Cell membrane</location>
        <topology evidence="10">Multi-pass membrane protein</topology>
    </subcellularLocation>
    <subcellularLocation>
        <location evidence="10">Bacterial flagellum basal body</location>
    </subcellularLocation>
</comment>
<proteinExistence type="inferred from homology"/>
<dbReference type="Proteomes" id="UP000319148">
    <property type="component" value="Unassembled WGS sequence"/>
</dbReference>
<dbReference type="InterPro" id="IPR002010">
    <property type="entry name" value="T3SS_IM_R"/>
</dbReference>
<keyword evidence="12" id="KW-1185">Reference proteome</keyword>
<comment type="function">
    <text evidence="1 10">Role in flagellar biosynthesis.</text>
</comment>